<proteinExistence type="predicted"/>
<protein>
    <submittedName>
        <fullName evidence="1">Phage head-tail connector protein</fullName>
    </submittedName>
</protein>
<reference evidence="1" key="1">
    <citation type="journal article" date="2021" name="PeerJ">
        <title>Extensive microbial diversity within the chicken gut microbiome revealed by metagenomics and culture.</title>
        <authorList>
            <person name="Gilroy R."/>
            <person name="Ravi A."/>
            <person name="Getino M."/>
            <person name="Pursley I."/>
            <person name="Horton D.L."/>
            <person name="Alikhan N.F."/>
            <person name="Baker D."/>
            <person name="Gharbi K."/>
            <person name="Hall N."/>
            <person name="Watson M."/>
            <person name="Adriaenssens E.M."/>
            <person name="Foster-Nyarko E."/>
            <person name="Jarju S."/>
            <person name="Secka A."/>
            <person name="Antonio M."/>
            <person name="Oren A."/>
            <person name="Chaudhuri R.R."/>
            <person name="La Ragione R."/>
            <person name="Hildebrand F."/>
            <person name="Pallen M.J."/>
        </authorList>
    </citation>
    <scope>NUCLEOTIDE SEQUENCE</scope>
    <source>
        <strain evidence="1">3436</strain>
    </source>
</reference>
<dbReference type="EMBL" id="DXBO01000036">
    <property type="protein sequence ID" value="HIZ47665.1"/>
    <property type="molecule type" value="Genomic_DNA"/>
</dbReference>
<organism evidence="1 2">
    <name type="scientific">Candidatus Gemmiger excrementavium</name>
    <dbReference type="NCBI Taxonomy" id="2838608"/>
    <lineage>
        <taxon>Bacteria</taxon>
        <taxon>Bacillati</taxon>
        <taxon>Bacillota</taxon>
        <taxon>Clostridia</taxon>
        <taxon>Eubacteriales</taxon>
        <taxon>Gemmiger</taxon>
    </lineage>
</organism>
<reference evidence="1" key="2">
    <citation type="submission" date="2021-04" db="EMBL/GenBank/DDBJ databases">
        <authorList>
            <person name="Gilroy R."/>
        </authorList>
    </citation>
    <scope>NUCLEOTIDE SEQUENCE</scope>
    <source>
        <strain evidence="1">3436</strain>
    </source>
</reference>
<accession>A0A9D2F2G9</accession>
<evidence type="ECO:0000313" key="1">
    <source>
        <dbReference type="EMBL" id="HIZ47665.1"/>
    </source>
</evidence>
<dbReference type="Proteomes" id="UP000824031">
    <property type="component" value="Unassembled WGS sequence"/>
</dbReference>
<name>A0A9D2F2G9_9FIRM</name>
<evidence type="ECO:0000313" key="2">
    <source>
        <dbReference type="Proteomes" id="UP000824031"/>
    </source>
</evidence>
<gene>
    <name evidence="1" type="ORF">H9810_02965</name>
</gene>
<comment type="caution">
    <text evidence="1">The sequence shown here is derived from an EMBL/GenBank/DDBJ whole genome shotgun (WGS) entry which is preliminary data.</text>
</comment>
<dbReference type="AlphaFoldDB" id="A0A9D2F2G9"/>
<sequence>MITRESVPADLLADVKNYLNITWDDETTDAKISGLIASAAAYLDGKLGGQPDYEADGMPRTLLMEYVRYARDSALDVFESNYQALILTAQQESMVIDYAVEIALQAQD</sequence>